<dbReference type="AlphaFoldDB" id="A0A9P6EAH9"/>
<keyword evidence="4" id="KW-0747">Spliceosome</keyword>
<dbReference type="InterPro" id="IPR000467">
    <property type="entry name" value="G_patch_dom"/>
</dbReference>
<keyword evidence="11" id="KW-1185">Reference proteome</keyword>
<evidence type="ECO:0000256" key="1">
    <source>
        <dbReference type="ARBA" id="ARBA00004123"/>
    </source>
</evidence>
<dbReference type="InterPro" id="IPR022783">
    <property type="entry name" value="GCFC_dom"/>
</dbReference>
<dbReference type="EMBL" id="MU157885">
    <property type="protein sequence ID" value="KAF9525358.1"/>
    <property type="molecule type" value="Genomic_DNA"/>
</dbReference>
<keyword evidence="5" id="KW-0508">mRNA splicing</keyword>
<dbReference type="Pfam" id="PF01585">
    <property type="entry name" value="G-patch"/>
    <property type="match status" value="1"/>
</dbReference>
<dbReference type="InterPro" id="IPR045211">
    <property type="entry name" value="TFP11/STIP/Ntr1"/>
</dbReference>
<dbReference type="GO" id="GO:0003676">
    <property type="term" value="F:nucleic acid binding"/>
    <property type="evidence" value="ECO:0007669"/>
    <property type="project" value="InterPro"/>
</dbReference>
<feature type="coiled-coil region" evidence="7">
    <location>
        <begin position="443"/>
        <end position="470"/>
    </location>
</feature>
<dbReference type="PANTHER" id="PTHR23329">
    <property type="entry name" value="TUFTELIN-INTERACTING PROTEIN 11-RELATED"/>
    <property type="match status" value="1"/>
</dbReference>
<keyword evidence="6" id="KW-0539">Nucleus</keyword>
<feature type="compositionally biased region" description="Basic and acidic residues" evidence="8">
    <location>
        <begin position="30"/>
        <end position="43"/>
    </location>
</feature>
<evidence type="ECO:0000256" key="6">
    <source>
        <dbReference type="ARBA" id="ARBA00023242"/>
    </source>
</evidence>
<feature type="domain" description="G-patch" evidence="9">
    <location>
        <begin position="276"/>
        <end position="322"/>
    </location>
</feature>
<comment type="subcellular location">
    <subcellularLocation>
        <location evidence="1">Nucleus</location>
    </subcellularLocation>
</comment>
<dbReference type="GO" id="GO:0071008">
    <property type="term" value="C:U2-type post-mRNA release spliceosomal complex"/>
    <property type="evidence" value="ECO:0007669"/>
    <property type="project" value="TreeGrafter"/>
</dbReference>
<comment type="caution">
    <text evidence="10">The sequence shown here is derived from an EMBL/GenBank/DDBJ whole genome shotgun (WGS) entry which is preliminary data.</text>
</comment>
<feature type="region of interest" description="Disordered" evidence="8">
    <location>
        <begin position="1"/>
        <end position="238"/>
    </location>
</feature>
<evidence type="ECO:0000256" key="5">
    <source>
        <dbReference type="ARBA" id="ARBA00023187"/>
    </source>
</evidence>
<feature type="compositionally biased region" description="Acidic residues" evidence="8">
    <location>
        <begin position="103"/>
        <end position="151"/>
    </location>
</feature>
<reference evidence="10" key="1">
    <citation type="submission" date="2020-11" db="EMBL/GenBank/DDBJ databases">
        <authorList>
            <consortium name="DOE Joint Genome Institute"/>
            <person name="Ahrendt S."/>
            <person name="Riley R."/>
            <person name="Andreopoulos W."/>
            <person name="Labutti K."/>
            <person name="Pangilinan J."/>
            <person name="Ruiz-Duenas F.J."/>
            <person name="Barrasa J.M."/>
            <person name="Sanchez-Garcia M."/>
            <person name="Camarero S."/>
            <person name="Miyauchi S."/>
            <person name="Serrano A."/>
            <person name="Linde D."/>
            <person name="Babiker R."/>
            <person name="Drula E."/>
            <person name="Ayuso-Fernandez I."/>
            <person name="Pacheco R."/>
            <person name="Padilla G."/>
            <person name="Ferreira P."/>
            <person name="Barriuso J."/>
            <person name="Kellner H."/>
            <person name="Castanera R."/>
            <person name="Alfaro M."/>
            <person name="Ramirez L."/>
            <person name="Pisabarro A.G."/>
            <person name="Kuo A."/>
            <person name="Tritt A."/>
            <person name="Lipzen A."/>
            <person name="He G."/>
            <person name="Yan M."/>
            <person name="Ng V."/>
            <person name="Cullen D."/>
            <person name="Martin F."/>
            <person name="Rosso M.-N."/>
            <person name="Henrissat B."/>
            <person name="Hibbett D."/>
            <person name="Martinez A.T."/>
            <person name="Grigoriev I.V."/>
        </authorList>
    </citation>
    <scope>NUCLEOTIDE SEQUENCE</scope>
    <source>
        <strain evidence="10">CBS 506.95</strain>
    </source>
</reference>
<dbReference type="Pfam" id="PF07842">
    <property type="entry name" value="GCFC"/>
    <property type="match status" value="1"/>
</dbReference>
<evidence type="ECO:0000313" key="10">
    <source>
        <dbReference type="EMBL" id="KAF9525358.1"/>
    </source>
</evidence>
<dbReference type="Proteomes" id="UP000807306">
    <property type="component" value="Unassembled WGS sequence"/>
</dbReference>
<accession>A0A9P6EAH9</accession>
<organism evidence="10 11">
    <name type="scientific">Crepidotus variabilis</name>
    <dbReference type="NCBI Taxonomy" id="179855"/>
    <lineage>
        <taxon>Eukaryota</taxon>
        <taxon>Fungi</taxon>
        <taxon>Dikarya</taxon>
        <taxon>Basidiomycota</taxon>
        <taxon>Agaricomycotina</taxon>
        <taxon>Agaricomycetes</taxon>
        <taxon>Agaricomycetidae</taxon>
        <taxon>Agaricales</taxon>
        <taxon>Agaricineae</taxon>
        <taxon>Crepidotaceae</taxon>
        <taxon>Crepidotus</taxon>
    </lineage>
</organism>
<evidence type="ECO:0000256" key="2">
    <source>
        <dbReference type="ARBA" id="ARBA00010900"/>
    </source>
</evidence>
<dbReference type="PROSITE" id="PS50174">
    <property type="entry name" value="G_PATCH"/>
    <property type="match status" value="1"/>
</dbReference>
<feature type="compositionally biased region" description="Basic and acidic residues" evidence="8">
    <location>
        <begin position="326"/>
        <end position="339"/>
    </location>
</feature>
<feature type="compositionally biased region" description="Acidic residues" evidence="8">
    <location>
        <begin position="10"/>
        <end position="28"/>
    </location>
</feature>
<evidence type="ECO:0000259" key="9">
    <source>
        <dbReference type="PROSITE" id="PS50174"/>
    </source>
</evidence>
<evidence type="ECO:0000256" key="4">
    <source>
        <dbReference type="ARBA" id="ARBA00022728"/>
    </source>
</evidence>
<dbReference type="InterPro" id="IPR022159">
    <property type="entry name" value="STIP/TFIP11_N"/>
</dbReference>
<evidence type="ECO:0000256" key="8">
    <source>
        <dbReference type="SAM" id="MobiDB-lite"/>
    </source>
</evidence>
<keyword evidence="3" id="KW-0507">mRNA processing</keyword>
<dbReference type="PANTHER" id="PTHR23329:SF1">
    <property type="entry name" value="TUFTELIN-INTERACTING PROTEIN 11"/>
    <property type="match status" value="1"/>
</dbReference>
<evidence type="ECO:0000256" key="7">
    <source>
        <dbReference type="SAM" id="Coils"/>
    </source>
</evidence>
<dbReference type="Pfam" id="PF12457">
    <property type="entry name" value="TIP_N"/>
    <property type="match status" value="1"/>
</dbReference>
<dbReference type="SMART" id="SM00443">
    <property type="entry name" value="G_patch"/>
    <property type="match status" value="1"/>
</dbReference>
<gene>
    <name evidence="10" type="ORF">CPB83DRAFT_859697</name>
</gene>
<name>A0A9P6EAH9_9AGAR</name>
<sequence>MPRRKRVLDDGDDSDSDGNSDQDVDFNNDPDAREERDLFENPYRKRRRTDGKEDAIYGVFGDDSEDEAPRGKSRSGASTSKRADWAKAPAFVTGEKAFKPEDVMEVDSDGAEDEVEKGNDSDSDGQGDNDSNDGSEGEDDTKEDAEQSDESEPSRAPSPRVRIEEEDGDEAPRPRFGGLGSTSSGKPSFSKGGVGATRSEPSAFAGMNRGGLGSRPTPATIEDEPEPTNDFRASPTAEYMPSAFASRPSFTRASKSTTPAPAPLPATEMAHFRNLQGSFGAKMLAKMGWQAGTGLGVEGTGIAIPIESKLRPQKMGIAFKGFKEKTEQSKLEAKRRGEEVSDEEDAKAKKMRKKVKDAEKKRSDVWKRPKKVKTKVEHKTYEQIIAEAGEEAASAAGVGQIIDARGAVPQEVSSLSEISLNTWVPTNDPARIPEVRHNIRLISEACKSDLDGLAREAKALQERKKFVNSEDTRLRKRVEDEAQLIARLQQIQLITTDISSTAKEVSSLYEVALDPFTPHFQKLIFEYSSEYDKYGLDEVVVAAIAPVIRRMVINWDPLADPTFFLPIFRSWRRALKINEEEKPADTQVDIYGTKSVSTRPLHSEKPMTPFESLLWNVWLPKIRTSINNDWSAEEPLPVVKLYETWSTFLPPFICDNLLDQLILPKVQKAVANWNMKRSKVSLHAIVFPWLPHVGLRLEDLVGDARRKIKNLLRSWVVGEPIPTDLSAWKDIFDTGDWDAMLLKYVVPKLGATLRNDFRINPRDQKMEPLHRVLAWSTLIRPTIFTQIIETEFFPKWLDVLHIWLIQPRVSFEEVAQWYSFWKNTFPEDVRSLSNINRGFTRGLQLMNKAIELGPDAPTSLVKPDFLAELAEASAPARPATKDNKQTRPSARTHEITFRSIVEEFAASHNLLFIPTGKAHERSRMPLYRISKTADARKGLLVYIQDDAVWAPKPDAANPESEEFRAIPLEDMVLRATTA</sequence>
<protein>
    <submittedName>
        <fullName evidence="10">Sip1/TFIP11 interacting protein</fullName>
    </submittedName>
</protein>
<dbReference type="GO" id="GO:0000390">
    <property type="term" value="P:spliceosomal complex disassembly"/>
    <property type="evidence" value="ECO:0007669"/>
    <property type="project" value="InterPro"/>
</dbReference>
<evidence type="ECO:0000313" key="11">
    <source>
        <dbReference type="Proteomes" id="UP000807306"/>
    </source>
</evidence>
<keyword evidence="7" id="KW-0175">Coiled coil</keyword>
<proteinExistence type="inferred from homology"/>
<comment type="similarity">
    <text evidence="2">Belongs to the TFP11/STIP family.</text>
</comment>
<feature type="region of interest" description="Disordered" evidence="8">
    <location>
        <begin position="326"/>
        <end position="362"/>
    </location>
</feature>
<dbReference type="OrthoDB" id="4822at2759"/>
<evidence type="ECO:0000256" key="3">
    <source>
        <dbReference type="ARBA" id="ARBA00022664"/>
    </source>
</evidence>